<evidence type="ECO:0000256" key="8">
    <source>
        <dbReference type="PIRSR" id="PIRSR602401-1"/>
    </source>
</evidence>
<dbReference type="OMA" id="WCLIAGE"/>
<dbReference type="Pfam" id="PF00067">
    <property type="entry name" value="p450"/>
    <property type="match status" value="1"/>
</dbReference>
<dbReference type="PANTHER" id="PTHR24300:SF376">
    <property type="entry name" value="CYTOCHROME P450 15A1"/>
    <property type="match status" value="1"/>
</dbReference>
<dbReference type="AlphaFoldDB" id="A0A8I6RD06"/>
<dbReference type="GO" id="GO:0008395">
    <property type="term" value="F:steroid hydroxylase activity"/>
    <property type="evidence" value="ECO:0007669"/>
    <property type="project" value="TreeGrafter"/>
</dbReference>
<dbReference type="SUPFAM" id="SSF48264">
    <property type="entry name" value="Cytochrome P450"/>
    <property type="match status" value="1"/>
</dbReference>
<dbReference type="PRINTS" id="PR00385">
    <property type="entry name" value="P450"/>
</dbReference>
<dbReference type="KEGG" id="clec:106662677"/>
<reference evidence="11" key="1">
    <citation type="submission" date="2022-01" db="UniProtKB">
        <authorList>
            <consortium name="EnsemblMetazoa"/>
        </authorList>
    </citation>
    <scope>IDENTIFICATION</scope>
</reference>
<dbReference type="InterPro" id="IPR001128">
    <property type="entry name" value="Cyt_P450"/>
</dbReference>
<dbReference type="InterPro" id="IPR002401">
    <property type="entry name" value="Cyt_P450_E_grp-I"/>
</dbReference>
<feature type="signal peptide" evidence="10">
    <location>
        <begin position="1"/>
        <end position="24"/>
    </location>
</feature>
<dbReference type="EnsemblMetazoa" id="XM_014386913.2">
    <property type="protein sequence ID" value="XP_014242399.1"/>
    <property type="gene ID" value="LOC106662677"/>
</dbReference>
<dbReference type="Proteomes" id="UP000494040">
    <property type="component" value="Unassembled WGS sequence"/>
</dbReference>
<dbReference type="CDD" id="cd20651">
    <property type="entry name" value="CYP15A1-like"/>
    <property type="match status" value="1"/>
</dbReference>
<evidence type="ECO:0000256" key="1">
    <source>
        <dbReference type="ARBA" id="ARBA00001971"/>
    </source>
</evidence>
<organism evidence="11 12">
    <name type="scientific">Cimex lectularius</name>
    <name type="common">Bed bug</name>
    <name type="synonym">Acanthia lectularia</name>
    <dbReference type="NCBI Taxonomy" id="79782"/>
    <lineage>
        <taxon>Eukaryota</taxon>
        <taxon>Metazoa</taxon>
        <taxon>Ecdysozoa</taxon>
        <taxon>Arthropoda</taxon>
        <taxon>Hexapoda</taxon>
        <taxon>Insecta</taxon>
        <taxon>Pterygota</taxon>
        <taxon>Neoptera</taxon>
        <taxon>Paraneoptera</taxon>
        <taxon>Hemiptera</taxon>
        <taxon>Heteroptera</taxon>
        <taxon>Panheteroptera</taxon>
        <taxon>Cimicomorpha</taxon>
        <taxon>Cimicidae</taxon>
        <taxon>Cimex</taxon>
    </lineage>
</organism>
<dbReference type="GO" id="GO:0016712">
    <property type="term" value="F:oxidoreductase activity, acting on paired donors, with incorporation or reduction of molecular oxygen, reduced flavin or flavoprotein as one donor, and incorporation of one atom of oxygen"/>
    <property type="evidence" value="ECO:0007669"/>
    <property type="project" value="TreeGrafter"/>
</dbReference>
<keyword evidence="3 8" id="KW-0349">Heme</keyword>
<evidence type="ECO:0000256" key="4">
    <source>
        <dbReference type="ARBA" id="ARBA00022723"/>
    </source>
</evidence>
<keyword evidence="12" id="KW-1185">Reference proteome</keyword>
<dbReference type="InterPro" id="IPR050182">
    <property type="entry name" value="Cytochrome_P450_fam2"/>
</dbReference>
<keyword evidence="4 8" id="KW-0479">Metal-binding</keyword>
<feature type="chain" id="PRO_5035283686" description="Cytochrome P450" evidence="10">
    <location>
        <begin position="25"/>
        <end position="492"/>
    </location>
</feature>
<evidence type="ECO:0000256" key="10">
    <source>
        <dbReference type="SAM" id="SignalP"/>
    </source>
</evidence>
<dbReference type="FunFam" id="1.10.630.10:FF:000036">
    <property type="entry name" value="CYtochrome P450 family"/>
    <property type="match status" value="1"/>
</dbReference>
<evidence type="ECO:0000313" key="12">
    <source>
        <dbReference type="Proteomes" id="UP000494040"/>
    </source>
</evidence>
<dbReference type="RefSeq" id="XP_014242399.1">
    <property type="nucleotide sequence ID" value="XM_014386913.2"/>
</dbReference>
<dbReference type="GO" id="GO:0020037">
    <property type="term" value="F:heme binding"/>
    <property type="evidence" value="ECO:0007669"/>
    <property type="project" value="InterPro"/>
</dbReference>
<comment type="cofactor">
    <cofactor evidence="1 8">
        <name>heme</name>
        <dbReference type="ChEBI" id="CHEBI:30413"/>
    </cofactor>
</comment>
<proteinExistence type="inferred from homology"/>
<name>A0A8I6RD06_CIMLE</name>
<evidence type="ECO:0000256" key="9">
    <source>
        <dbReference type="RuleBase" id="RU000461"/>
    </source>
</evidence>
<dbReference type="PROSITE" id="PS00086">
    <property type="entry name" value="CYTOCHROME_P450"/>
    <property type="match status" value="1"/>
</dbReference>
<dbReference type="PRINTS" id="PR00463">
    <property type="entry name" value="EP450I"/>
</dbReference>
<sequence>MIPVILCVMLISFAIILIWQGIGSKKKKFPPGPIKLPILGNGALVKKYSHTYGGLHNAFHKMCEMYNTDILGLKLGKDYVVVVQSESLIEEVFSREQFQARPDTFFIRLRSMGTRKGITMTDGALWCEQRAFAVRHMHNLGLGKSQMEFLINEEMQILFSFLKNGLNVNLKNCISKCVLNVLWAMVTGSRFLNEDTLESLISFMGQRAKAFDMAGGVLCQFPWIRYIAPEWSGYNLIKKLNKQFKTMILDIIDKHKRTYDKEVTRDFIDAFLHEMYNNENTDTSFTDDQLIMVCLDFFIAGSQTTSSTLDFALLQMIVFPHIQQKVHDEIDLVLEKRNPVLFSDKSKLPYVEAVLLESQRFSHIIPIIGPRRVLSTTTLGGYSIPKDTTILLNLVPMLKDPKNWKDPNNFTPERFLNDDNQVIHDKFTYAFGKGKRRCPGEPLAKSFIFMFFTNFLKQYKIECVDKSNPPTLDYIPGLTLSPLPYEMKIIKR</sequence>
<evidence type="ECO:0008006" key="13">
    <source>
        <dbReference type="Google" id="ProtNLM"/>
    </source>
</evidence>
<keyword evidence="5 9" id="KW-0560">Oxidoreductase</keyword>
<dbReference type="GO" id="GO:0006082">
    <property type="term" value="P:organic acid metabolic process"/>
    <property type="evidence" value="ECO:0007669"/>
    <property type="project" value="TreeGrafter"/>
</dbReference>
<dbReference type="InterPro" id="IPR017972">
    <property type="entry name" value="Cyt_P450_CS"/>
</dbReference>
<dbReference type="GO" id="GO:0005506">
    <property type="term" value="F:iron ion binding"/>
    <property type="evidence" value="ECO:0007669"/>
    <property type="project" value="InterPro"/>
</dbReference>
<keyword evidence="7 9" id="KW-0503">Monooxygenase</keyword>
<dbReference type="OrthoDB" id="3934656at2759"/>
<protein>
    <recommendedName>
        <fullName evidence="13">Cytochrome P450</fullName>
    </recommendedName>
</protein>
<dbReference type="GO" id="GO:0005737">
    <property type="term" value="C:cytoplasm"/>
    <property type="evidence" value="ECO:0007669"/>
    <property type="project" value="TreeGrafter"/>
</dbReference>
<dbReference type="GeneID" id="106662677"/>
<comment type="similarity">
    <text evidence="2 9">Belongs to the cytochrome P450 family.</text>
</comment>
<feature type="binding site" description="axial binding residue" evidence="8">
    <location>
        <position position="438"/>
    </location>
    <ligand>
        <name>heme</name>
        <dbReference type="ChEBI" id="CHEBI:30413"/>
    </ligand>
    <ligandPart>
        <name>Fe</name>
        <dbReference type="ChEBI" id="CHEBI:18248"/>
    </ligandPart>
</feature>
<keyword evidence="6 8" id="KW-0408">Iron</keyword>
<evidence type="ECO:0000256" key="3">
    <source>
        <dbReference type="ARBA" id="ARBA00022617"/>
    </source>
</evidence>
<dbReference type="Gene3D" id="1.10.630.10">
    <property type="entry name" value="Cytochrome P450"/>
    <property type="match status" value="1"/>
</dbReference>
<dbReference type="GO" id="GO:0006805">
    <property type="term" value="P:xenobiotic metabolic process"/>
    <property type="evidence" value="ECO:0007669"/>
    <property type="project" value="TreeGrafter"/>
</dbReference>
<evidence type="ECO:0000256" key="7">
    <source>
        <dbReference type="ARBA" id="ARBA00023033"/>
    </source>
</evidence>
<dbReference type="InterPro" id="IPR036396">
    <property type="entry name" value="Cyt_P450_sf"/>
</dbReference>
<evidence type="ECO:0000313" key="11">
    <source>
        <dbReference type="EnsemblMetazoa" id="XP_014242399.1"/>
    </source>
</evidence>
<evidence type="ECO:0000256" key="2">
    <source>
        <dbReference type="ARBA" id="ARBA00010617"/>
    </source>
</evidence>
<keyword evidence="10" id="KW-0732">Signal</keyword>
<dbReference type="PANTHER" id="PTHR24300">
    <property type="entry name" value="CYTOCHROME P450 508A4-RELATED"/>
    <property type="match status" value="1"/>
</dbReference>
<accession>A0A8I6RD06</accession>
<evidence type="ECO:0000256" key="5">
    <source>
        <dbReference type="ARBA" id="ARBA00023002"/>
    </source>
</evidence>
<evidence type="ECO:0000256" key="6">
    <source>
        <dbReference type="ARBA" id="ARBA00023004"/>
    </source>
</evidence>